<evidence type="ECO:0000256" key="10">
    <source>
        <dbReference type="PIRSR" id="PIRSR001558-1"/>
    </source>
</evidence>
<dbReference type="HOGENOM" id="CLU_025152_2_1_1"/>
<feature type="binding site" evidence="10">
    <location>
        <position position="478"/>
    </location>
    <ligand>
        <name>ATP</name>
        <dbReference type="ChEBI" id="CHEBI:30616"/>
    </ligand>
</feature>
<dbReference type="GO" id="GO:0043295">
    <property type="term" value="F:glutathione binding"/>
    <property type="evidence" value="ECO:0007669"/>
    <property type="project" value="UniProtKB-UniRule"/>
</dbReference>
<comment type="cofactor">
    <cofactor evidence="9 11">
        <name>Mg(2+)</name>
        <dbReference type="ChEBI" id="CHEBI:18420"/>
    </cofactor>
    <text evidence="9 11">Binds 1 Mg(2+) ion per subunit.</text>
</comment>
<feature type="binding site" evidence="10">
    <location>
        <position position="472"/>
    </location>
    <ligand>
        <name>ATP</name>
        <dbReference type="ChEBI" id="CHEBI:30616"/>
    </ligand>
</feature>
<dbReference type="InterPro" id="IPR014049">
    <property type="entry name" value="Glutathione_synthase_N_euk"/>
</dbReference>
<comment type="catalytic activity">
    <reaction evidence="9">
        <text>gamma-L-glutamyl-L-cysteine + glycine + ATP = glutathione + ADP + phosphate + H(+)</text>
        <dbReference type="Rhea" id="RHEA:13557"/>
        <dbReference type="ChEBI" id="CHEBI:15378"/>
        <dbReference type="ChEBI" id="CHEBI:30616"/>
        <dbReference type="ChEBI" id="CHEBI:43474"/>
        <dbReference type="ChEBI" id="CHEBI:57305"/>
        <dbReference type="ChEBI" id="CHEBI:57925"/>
        <dbReference type="ChEBI" id="CHEBI:58173"/>
        <dbReference type="ChEBI" id="CHEBI:456216"/>
        <dbReference type="EC" id="6.3.2.3"/>
    </reaction>
</comment>
<dbReference type="eggNOG" id="KOG0021">
    <property type="taxonomic scope" value="Eukaryota"/>
</dbReference>
<evidence type="ECO:0000313" key="15">
    <source>
        <dbReference type="Proteomes" id="UP000016932"/>
    </source>
</evidence>
<evidence type="ECO:0000313" key="14">
    <source>
        <dbReference type="EMBL" id="EME89628.1"/>
    </source>
</evidence>
<dbReference type="Gene3D" id="3.30.470.20">
    <property type="entry name" value="ATP-grasp fold, B domain"/>
    <property type="match status" value="1"/>
</dbReference>
<dbReference type="Gene3D" id="1.10.1080.10">
    <property type="entry name" value="Glutathione Synthetase, Chain A, domain 3"/>
    <property type="match status" value="1"/>
</dbReference>
<feature type="binding site" evidence="11">
    <location>
        <position position="200"/>
    </location>
    <ligand>
        <name>Mg(2+)</name>
        <dbReference type="ChEBI" id="CHEBI:18420"/>
    </ligand>
</feature>
<feature type="compositionally biased region" description="Basic residues" evidence="12">
    <location>
        <begin position="174"/>
        <end position="184"/>
    </location>
</feature>
<dbReference type="PIRSF" id="PIRSF001558">
    <property type="entry name" value="GSHase"/>
    <property type="match status" value="1"/>
</dbReference>
<dbReference type="GO" id="GO:0005829">
    <property type="term" value="C:cytosol"/>
    <property type="evidence" value="ECO:0007669"/>
    <property type="project" value="TreeGrafter"/>
</dbReference>
<dbReference type="VEuPathDB" id="FungiDB:MYCFIDRAFT_32276"/>
<dbReference type="Pfam" id="PF03199">
    <property type="entry name" value="GSH_synthase"/>
    <property type="match status" value="1"/>
</dbReference>
<evidence type="ECO:0000256" key="1">
    <source>
        <dbReference type="ARBA" id="ARBA00004965"/>
    </source>
</evidence>
<evidence type="ECO:0000256" key="12">
    <source>
        <dbReference type="SAM" id="MobiDB-lite"/>
    </source>
</evidence>
<evidence type="ECO:0000256" key="4">
    <source>
        <dbReference type="ARBA" id="ARBA00022684"/>
    </source>
</evidence>
<comment type="pathway">
    <text evidence="1 9">Sulfur metabolism; glutathione biosynthesis; glutathione from L-cysteine and L-glutamate: step 2/2.</text>
</comment>
<keyword evidence="6 9" id="KW-0547">Nucleotide-binding</keyword>
<feature type="domain" description="Glutathione synthase substrate-binding" evidence="13">
    <location>
        <begin position="226"/>
        <end position="324"/>
    </location>
</feature>
<evidence type="ECO:0000256" key="3">
    <source>
        <dbReference type="ARBA" id="ARBA00022598"/>
    </source>
</evidence>
<feature type="region of interest" description="Disordered" evidence="12">
    <location>
        <begin position="163"/>
        <end position="200"/>
    </location>
</feature>
<evidence type="ECO:0000256" key="9">
    <source>
        <dbReference type="PIRNR" id="PIRNR001558"/>
    </source>
</evidence>
<keyword evidence="4 9" id="KW-0317">Glutathione biosynthesis</keyword>
<protein>
    <recommendedName>
        <fullName evidence="9">Glutathione synthetase</fullName>
        <shortName evidence="9">GSH-S</shortName>
        <ecNumber evidence="9">6.3.2.3</ecNumber>
    </recommendedName>
</protein>
<sequence length="496" mass="56592">MTEEDLERIIPEIKDYLITHGSLLKLVRYEELSTVQARPVGVSIVPTRFPRAAFEQAQKLQPCMNELYIRAASDEPWLEEVFQPLMKQDVFLSSLWDIWLKVKAAGVVQDVVCGIFRSDYMLHTSSAQSSPALKQVEMNTFSVAGAFHAQTAARMHKHISRVQNVGSKHDSPLKHHFRSRRSYQKKSNNSQDTTKTLPSNDNISSIVSMLSQVHNLYKPTTSHRLCILMIVQPENFNIADERPIEYSLWENKNIPCYRCEWHKVLSQTTLTPDRTLLFRNTFEVTTIYYRAGYEPSEYMDNERNPRLHLELSRAIKCPDILTHLTTFKSVQAALTQPGTLDLFLPSTSTHSIRKTFMPMQSPNPSTPPPNYENHILKPNLEGGGTHNIFGPSIPSFLSTLKSPSEFKNYTLMQLIHPPPTFGYLMSPPPPHHDIYAGEVISELGILGTWIFRRKGRREILRNDVAGWTFKTKPVDVKEMSVVKGFGAFDCPDFSTE</sequence>
<dbReference type="EC" id="6.3.2.3" evidence="9"/>
<keyword evidence="5 9" id="KW-0479">Metal-binding</keyword>
<reference evidence="14 15" key="1">
    <citation type="journal article" date="2012" name="PLoS Pathog.">
        <title>Diverse lifestyles and strategies of plant pathogenesis encoded in the genomes of eighteen Dothideomycetes fungi.</title>
        <authorList>
            <person name="Ohm R.A."/>
            <person name="Feau N."/>
            <person name="Henrissat B."/>
            <person name="Schoch C.L."/>
            <person name="Horwitz B.A."/>
            <person name="Barry K.W."/>
            <person name="Condon B.J."/>
            <person name="Copeland A.C."/>
            <person name="Dhillon B."/>
            <person name="Glaser F."/>
            <person name="Hesse C.N."/>
            <person name="Kosti I."/>
            <person name="LaButti K."/>
            <person name="Lindquist E.A."/>
            <person name="Lucas S."/>
            <person name="Salamov A.A."/>
            <person name="Bradshaw R.E."/>
            <person name="Ciuffetti L."/>
            <person name="Hamelin R.C."/>
            <person name="Kema G.H.J."/>
            <person name="Lawrence C."/>
            <person name="Scott J.A."/>
            <person name="Spatafora J.W."/>
            <person name="Turgeon B.G."/>
            <person name="de Wit P.J.G.M."/>
            <person name="Zhong S."/>
            <person name="Goodwin S.B."/>
            <person name="Grigoriev I.V."/>
        </authorList>
    </citation>
    <scope>NUCLEOTIDE SEQUENCE [LARGE SCALE GENOMIC DNA]</scope>
    <source>
        <strain evidence="14 15">CIRAD86</strain>
    </source>
</reference>
<feature type="binding site" evidence="10">
    <location>
        <begin position="412"/>
        <end position="415"/>
    </location>
    <ligand>
        <name>ATP</name>
        <dbReference type="ChEBI" id="CHEBI:30616"/>
    </ligand>
</feature>
<gene>
    <name evidence="14" type="ORF">MYCFIDRAFT_32276</name>
</gene>
<dbReference type="Gene3D" id="3.40.50.1760">
    <property type="entry name" value="Glutathione synthase, substrate-binding domain superfamily, eukaryotic"/>
    <property type="match status" value="1"/>
</dbReference>
<feature type="binding site" evidence="10">
    <location>
        <begin position="377"/>
        <end position="387"/>
    </location>
    <ligand>
        <name>ATP</name>
        <dbReference type="ChEBI" id="CHEBI:30616"/>
    </ligand>
</feature>
<feature type="binding site" evidence="11">
    <location>
        <position position="381"/>
    </location>
    <ligand>
        <name>Mg(2+)</name>
        <dbReference type="ChEBI" id="CHEBI:18420"/>
    </ligand>
</feature>
<keyword evidence="15" id="KW-1185">Reference proteome</keyword>
<organism evidence="14 15">
    <name type="scientific">Pseudocercospora fijiensis (strain CIRAD86)</name>
    <name type="common">Black leaf streak disease fungus</name>
    <name type="synonym">Mycosphaerella fijiensis</name>
    <dbReference type="NCBI Taxonomy" id="383855"/>
    <lineage>
        <taxon>Eukaryota</taxon>
        <taxon>Fungi</taxon>
        <taxon>Dikarya</taxon>
        <taxon>Ascomycota</taxon>
        <taxon>Pezizomycotina</taxon>
        <taxon>Dothideomycetes</taxon>
        <taxon>Dothideomycetidae</taxon>
        <taxon>Mycosphaerellales</taxon>
        <taxon>Mycosphaerellaceae</taxon>
        <taxon>Pseudocercospora</taxon>
    </lineage>
</organism>
<dbReference type="InterPro" id="IPR016185">
    <property type="entry name" value="PreATP-grasp_dom_sf"/>
</dbReference>
<dbReference type="OrthoDB" id="2020073at2759"/>
<dbReference type="Gene3D" id="3.30.1490.50">
    <property type="match status" value="1"/>
</dbReference>
<dbReference type="InterPro" id="IPR014709">
    <property type="entry name" value="Glutathione_synthase_C_euk"/>
</dbReference>
<dbReference type="InterPro" id="IPR014042">
    <property type="entry name" value="Glutathione_synthase_a-hlx"/>
</dbReference>
<dbReference type="UniPathway" id="UPA00142">
    <property type="reaction ID" value="UER00210"/>
</dbReference>
<evidence type="ECO:0000256" key="6">
    <source>
        <dbReference type="ARBA" id="ARBA00022741"/>
    </source>
</evidence>
<keyword evidence="8 9" id="KW-0460">Magnesium</keyword>
<keyword evidence="7 9" id="KW-0067">ATP-binding</keyword>
<comment type="similarity">
    <text evidence="2 9">Belongs to the eukaryotic GSH synthase family.</text>
</comment>
<dbReference type="STRING" id="383855.N1QD22"/>
<dbReference type="InterPro" id="IPR004887">
    <property type="entry name" value="GSH_synth_subst-bd"/>
</dbReference>
<dbReference type="InterPro" id="IPR037013">
    <property type="entry name" value="GSH-S_sub-bd_sf"/>
</dbReference>
<keyword evidence="3 9" id="KW-0436">Ligase</keyword>
<dbReference type="InterPro" id="IPR005615">
    <property type="entry name" value="Glutathione_synthase"/>
</dbReference>
<feature type="binding site" evidence="10">
    <location>
        <position position="442"/>
    </location>
    <ligand>
        <name>ATP</name>
        <dbReference type="ChEBI" id="CHEBI:30616"/>
    </ligand>
</feature>
<proteinExistence type="inferred from homology"/>
<evidence type="ECO:0000256" key="11">
    <source>
        <dbReference type="PIRSR" id="PIRSR001558-2"/>
    </source>
</evidence>
<dbReference type="PANTHER" id="PTHR11130">
    <property type="entry name" value="GLUTATHIONE SYNTHETASE"/>
    <property type="match status" value="1"/>
</dbReference>
<dbReference type="AlphaFoldDB" id="N1QD22"/>
<dbReference type="SUPFAM" id="SSF52440">
    <property type="entry name" value="PreATP-grasp domain"/>
    <property type="match status" value="1"/>
</dbReference>
<dbReference type="GeneID" id="19338846"/>
<accession>N1QD22</accession>
<dbReference type="GO" id="GO:0000287">
    <property type="term" value="F:magnesium ion binding"/>
    <property type="evidence" value="ECO:0007669"/>
    <property type="project" value="UniProtKB-UniRule"/>
</dbReference>
<dbReference type="GO" id="GO:0004363">
    <property type="term" value="F:glutathione synthase activity"/>
    <property type="evidence" value="ECO:0007669"/>
    <property type="project" value="UniProtKB-UniRule"/>
</dbReference>
<evidence type="ECO:0000256" key="8">
    <source>
        <dbReference type="ARBA" id="ARBA00022842"/>
    </source>
</evidence>
<dbReference type="EMBL" id="KB446555">
    <property type="protein sequence ID" value="EME89628.1"/>
    <property type="molecule type" value="Genomic_DNA"/>
</dbReference>
<dbReference type="Gene3D" id="3.30.1490.80">
    <property type="match status" value="1"/>
</dbReference>
<evidence type="ECO:0000256" key="2">
    <source>
        <dbReference type="ARBA" id="ARBA00010385"/>
    </source>
</evidence>
<dbReference type="Proteomes" id="UP000016932">
    <property type="component" value="Unassembled WGS sequence"/>
</dbReference>
<evidence type="ECO:0000256" key="7">
    <source>
        <dbReference type="ARBA" id="ARBA00022840"/>
    </source>
</evidence>
<dbReference type="Pfam" id="PF03917">
    <property type="entry name" value="GSH_synth_ATP"/>
    <property type="match status" value="1"/>
</dbReference>
<evidence type="ECO:0000259" key="13">
    <source>
        <dbReference type="Pfam" id="PF03199"/>
    </source>
</evidence>
<dbReference type="PANTHER" id="PTHR11130:SF0">
    <property type="entry name" value="GLUTATHIONE SYNTHETASE"/>
    <property type="match status" value="1"/>
</dbReference>
<dbReference type="GO" id="GO:0005524">
    <property type="term" value="F:ATP binding"/>
    <property type="evidence" value="ECO:0007669"/>
    <property type="project" value="UniProtKB-UniRule"/>
</dbReference>
<dbReference type="SUPFAM" id="SSF56059">
    <property type="entry name" value="Glutathione synthetase ATP-binding domain-like"/>
    <property type="match status" value="1"/>
</dbReference>
<name>N1QD22_PSEFD</name>
<feature type="binding site" evidence="10">
    <location>
        <position position="328"/>
    </location>
    <ligand>
        <name>ATP</name>
        <dbReference type="ChEBI" id="CHEBI:30616"/>
    </ligand>
</feature>
<feature type="compositionally biased region" description="Polar residues" evidence="12">
    <location>
        <begin position="185"/>
        <end position="200"/>
    </location>
</feature>
<evidence type="ECO:0000256" key="5">
    <source>
        <dbReference type="ARBA" id="ARBA00022723"/>
    </source>
</evidence>
<dbReference type="KEGG" id="pfj:MYCFIDRAFT_32276"/>
<dbReference type="RefSeq" id="XP_007919917.1">
    <property type="nucleotide sequence ID" value="XM_007921726.1"/>
</dbReference>